<accession>A0A0S4IW33</accession>
<evidence type="ECO:0000256" key="1">
    <source>
        <dbReference type="SAM" id="MobiDB-lite"/>
    </source>
</evidence>
<dbReference type="VEuPathDB" id="TriTrypDB:BSAL_64590"/>
<evidence type="ECO:0000259" key="2">
    <source>
        <dbReference type="PROSITE" id="PS50280"/>
    </source>
</evidence>
<keyword evidence="4" id="KW-1185">Reference proteome</keyword>
<reference evidence="4" key="1">
    <citation type="submission" date="2015-09" db="EMBL/GenBank/DDBJ databases">
        <authorList>
            <consortium name="Pathogen Informatics"/>
        </authorList>
    </citation>
    <scope>NUCLEOTIDE SEQUENCE [LARGE SCALE GENOMIC DNA]</scope>
    <source>
        <strain evidence="4">Lake Konstanz</strain>
    </source>
</reference>
<dbReference type="Pfam" id="PF00856">
    <property type="entry name" value="SET"/>
    <property type="match status" value="1"/>
</dbReference>
<name>A0A0S4IW33_BODSA</name>
<evidence type="ECO:0000313" key="4">
    <source>
        <dbReference type="Proteomes" id="UP000051952"/>
    </source>
</evidence>
<organism evidence="3 4">
    <name type="scientific">Bodo saltans</name>
    <name type="common">Flagellated protozoan</name>
    <dbReference type="NCBI Taxonomy" id="75058"/>
    <lineage>
        <taxon>Eukaryota</taxon>
        <taxon>Discoba</taxon>
        <taxon>Euglenozoa</taxon>
        <taxon>Kinetoplastea</taxon>
        <taxon>Metakinetoplastina</taxon>
        <taxon>Eubodonida</taxon>
        <taxon>Bodonidae</taxon>
        <taxon>Bodo</taxon>
    </lineage>
</organism>
<feature type="compositionally biased region" description="Polar residues" evidence="1">
    <location>
        <begin position="1"/>
        <end position="20"/>
    </location>
</feature>
<protein>
    <recommendedName>
        <fullName evidence="2">SET domain-containing protein</fullName>
    </recommendedName>
</protein>
<dbReference type="PROSITE" id="PS50280">
    <property type="entry name" value="SET"/>
    <property type="match status" value="1"/>
</dbReference>
<dbReference type="OrthoDB" id="255786at2759"/>
<dbReference type="InterPro" id="IPR001214">
    <property type="entry name" value="SET_dom"/>
</dbReference>
<dbReference type="Gene3D" id="2.170.270.10">
    <property type="entry name" value="SET domain"/>
    <property type="match status" value="1"/>
</dbReference>
<gene>
    <name evidence="3" type="ORF">BSAL_64590</name>
</gene>
<feature type="non-terminal residue" evidence="3">
    <location>
        <position position="1"/>
    </location>
</feature>
<evidence type="ECO:0000313" key="3">
    <source>
        <dbReference type="EMBL" id="CUF66308.1"/>
    </source>
</evidence>
<dbReference type="InterPro" id="IPR046341">
    <property type="entry name" value="SET_dom_sf"/>
</dbReference>
<dbReference type="EMBL" id="CYKH01000377">
    <property type="protein sequence ID" value="CUF66308.1"/>
    <property type="molecule type" value="Genomic_DNA"/>
</dbReference>
<dbReference type="AlphaFoldDB" id="A0A0S4IW33"/>
<sequence length="408" mass="46076">ETTATSKSLHNPSSSLTQWDATKKAAQRSQKQFWWNKTYSISIWNNNLKFEAPFSQITDDDVWRRFIEYQLEAVYKVCAICKHPEGNEDLLVCCYCASTIHEGCSEAATSEQTHWKPANKGFEGKLRACVSCNDSQVSVAPRQYVREVDNARRAVIRSLRLESELPPNVIKSLRGLEALANAPHNEKEDEKLLDSIRNVVQLYFQPGVSSSLIVKQPIKTKGNGTGVVAATDIPAFSVIGVYPGYEDPLSGEQVKIGRPGPKYSLVDLNCADYYNDVFTEFQKTTTPFVNEPNEGEKSNCAWIQEPFRPEGRLSIMNVRDIKAGEELLIGYGPLYPRDYPHAYDAYAFHSVDGYDDPPCLALWHWTSLEEKDSEFVCYIGYDKASNSYSYWETEDELREKGDKAAAPK</sequence>
<feature type="domain" description="SET" evidence="2">
    <location>
        <begin position="206"/>
        <end position="332"/>
    </location>
</feature>
<dbReference type="Proteomes" id="UP000051952">
    <property type="component" value="Unassembled WGS sequence"/>
</dbReference>
<dbReference type="OMA" id="PTACEDW"/>
<dbReference type="SUPFAM" id="SSF82199">
    <property type="entry name" value="SET domain"/>
    <property type="match status" value="1"/>
</dbReference>
<proteinExistence type="predicted"/>
<feature type="region of interest" description="Disordered" evidence="1">
    <location>
        <begin position="1"/>
        <end position="21"/>
    </location>
</feature>